<dbReference type="InterPro" id="IPR036390">
    <property type="entry name" value="WH_DNA-bd_sf"/>
</dbReference>
<comment type="caution">
    <text evidence="5">The sequence shown here is derived from an EMBL/GenBank/DDBJ whole genome shotgun (WGS) entry which is preliminary data.</text>
</comment>
<organism evidence="5 6">
    <name type="scientific">Stappia sediminis</name>
    <dbReference type="NCBI Taxonomy" id="2692190"/>
    <lineage>
        <taxon>Bacteria</taxon>
        <taxon>Pseudomonadati</taxon>
        <taxon>Pseudomonadota</taxon>
        <taxon>Alphaproteobacteria</taxon>
        <taxon>Hyphomicrobiales</taxon>
        <taxon>Stappiaceae</taxon>
        <taxon>Stappia</taxon>
    </lineage>
</organism>
<dbReference type="Gene3D" id="3.30.70.920">
    <property type="match status" value="1"/>
</dbReference>
<dbReference type="PANTHER" id="PTHR30154">
    <property type="entry name" value="LEUCINE-RESPONSIVE REGULATORY PROTEIN"/>
    <property type="match status" value="1"/>
</dbReference>
<proteinExistence type="predicted"/>
<dbReference type="InterPro" id="IPR036388">
    <property type="entry name" value="WH-like_DNA-bd_sf"/>
</dbReference>
<dbReference type="PANTHER" id="PTHR30154:SF46">
    <property type="entry name" value="TRANSCRIPTIONAL REGULATORY PROTEIN"/>
    <property type="match status" value="1"/>
</dbReference>
<dbReference type="GO" id="GO:0005829">
    <property type="term" value="C:cytosol"/>
    <property type="evidence" value="ECO:0007669"/>
    <property type="project" value="TreeGrafter"/>
</dbReference>
<dbReference type="Pfam" id="PF13404">
    <property type="entry name" value="HTH_AsnC-type"/>
    <property type="match status" value="1"/>
</dbReference>
<dbReference type="SMART" id="SM00344">
    <property type="entry name" value="HTH_ASNC"/>
    <property type="match status" value="1"/>
</dbReference>
<sequence length="156" mass="17067">MIELDGFDRKLLASVQADASATNQEVGDRIGLSASQVSRRRQRLEAAGVIRRYRADIDPAAVGLDVIAFVGVSLATHSPQNASRFQKLIKALPEVQEAHMLTGDMDYLLKVAVPDLKALSSLISDDLLPHEAVQNVKSFIAMETLRDDNQLPFESP</sequence>
<evidence type="ECO:0000313" key="5">
    <source>
        <dbReference type="EMBL" id="MXN65223.1"/>
    </source>
</evidence>
<feature type="domain" description="HTH asnC-type" evidence="4">
    <location>
        <begin position="4"/>
        <end position="65"/>
    </location>
</feature>
<dbReference type="EMBL" id="WUMV01000003">
    <property type="protein sequence ID" value="MXN65223.1"/>
    <property type="molecule type" value="Genomic_DNA"/>
</dbReference>
<evidence type="ECO:0000313" key="6">
    <source>
        <dbReference type="Proteomes" id="UP000433101"/>
    </source>
</evidence>
<evidence type="ECO:0000259" key="4">
    <source>
        <dbReference type="PROSITE" id="PS50956"/>
    </source>
</evidence>
<dbReference type="PRINTS" id="PR00033">
    <property type="entry name" value="HTHASNC"/>
</dbReference>
<keyword evidence="1" id="KW-0805">Transcription regulation</keyword>
<dbReference type="InterPro" id="IPR019887">
    <property type="entry name" value="Tscrpt_reg_AsnC/Lrp_C"/>
</dbReference>
<dbReference type="PROSITE" id="PS50956">
    <property type="entry name" value="HTH_ASNC_2"/>
    <property type="match status" value="1"/>
</dbReference>
<evidence type="ECO:0000256" key="3">
    <source>
        <dbReference type="ARBA" id="ARBA00023163"/>
    </source>
</evidence>
<dbReference type="GO" id="GO:0043565">
    <property type="term" value="F:sequence-specific DNA binding"/>
    <property type="evidence" value="ECO:0007669"/>
    <property type="project" value="InterPro"/>
</dbReference>
<evidence type="ECO:0000256" key="1">
    <source>
        <dbReference type="ARBA" id="ARBA00023015"/>
    </source>
</evidence>
<dbReference type="RefSeq" id="WP_160775426.1">
    <property type="nucleotide sequence ID" value="NZ_WUMV01000003.1"/>
</dbReference>
<name>A0A7X3LUD0_9HYPH</name>
<protein>
    <submittedName>
        <fullName evidence="5">AsnC family transcriptional regulator</fullName>
    </submittedName>
</protein>
<gene>
    <name evidence="5" type="ORF">GR183_09960</name>
</gene>
<dbReference type="GO" id="GO:0043200">
    <property type="term" value="P:response to amino acid"/>
    <property type="evidence" value="ECO:0007669"/>
    <property type="project" value="TreeGrafter"/>
</dbReference>
<dbReference type="SUPFAM" id="SSF54909">
    <property type="entry name" value="Dimeric alpha+beta barrel"/>
    <property type="match status" value="1"/>
</dbReference>
<keyword evidence="2" id="KW-0238">DNA-binding</keyword>
<keyword evidence="6" id="KW-1185">Reference proteome</keyword>
<dbReference type="Proteomes" id="UP000433101">
    <property type="component" value="Unassembled WGS sequence"/>
</dbReference>
<dbReference type="InterPro" id="IPR011008">
    <property type="entry name" value="Dimeric_a/b-barrel"/>
</dbReference>
<dbReference type="Gene3D" id="1.10.10.10">
    <property type="entry name" value="Winged helix-like DNA-binding domain superfamily/Winged helix DNA-binding domain"/>
    <property type="match status" value="1"/>
</dbReference>
<evidence type="ECO:0000256" key="2">
    <source>
        <dbReference type="ARBA" id="ARBA00023125"/>
    </source>
</evidence>
<dbReference type="Pfam" id="PF01037">
    <property type="entry name" value="AsnC_trans_reg"/>
    <property type="match status" value="1"/>
</dbReference>
<reference evidence="5 6" key="1">
    <citation type="submission" date="2019-12" db="EMBL/GenBank/DDBJ databases">
        <authorList>
            <person name="Li M."/>
        </authorList>
    </citation>
    <scope>NUCLEOTIDE SEQUENCE [LARGE SCALE GENOMIC DNA]</scope>
    <source>
        <strain evidence="5 6">GBMRC 2046</strain>
    </source>
</reference>
<keyword evidence="3" id="KW-0804">Transcription</keyword>
<dbReference type="InterPro" id="IPR019888">
    <property type="entry name" value="Tscrpt_reg_AsnC-like"/>
</dbReference>
<dbReference type="AlphaFoldDB" id="A0A7X3LUD0"/>
<dbReference type="InterPro" id="IPR000485">
    <property type="entry name" value="AsnC-type_HTH_dom"/>
</dbReference>
<dbReference type="SUPFAM" id="SSF46785">
    <property type="entry name" value="Winged helix' DNA-binding domain"/>
    <property type="match status" value="1"/>
</dbReference>
<accession>A0A7X3LUD0</accession>